<feature type="transmembrane region" description="Helical" evidence="1">
    <location>
        <begin position="7"/>
        <end position="29"/>
    </location>
</feature>
<evidence type="ECO:0000313" key="2">
    <source>
        <dbReference type="EMBL" id="QIP12468.1"/>
    </source>
</evidence>
<reference evidence="2 3" key="1">
    <citation type="submission" date="2020-03" db="EMBL/GenBank/DDBJ databases">
        <authorList>
            <person name="Kim M.K."/>
        </authorList>
    </citation>
    <scope>NUCLEOTIDE SEQUENCE [LARGE SCALE GENOMIC DNA]</scope>
    <source>
        <strain evidence="2 3">BT328</strain>
    </source>
</reference>
<keyword evidence="1" id="KW-0472">Membrane</keyword>
<feature type="transmembrane region" description="Helical" evidence="1">
    <location>
        <begin position="41"/>
        <end position="65"/>
    </location>
</feature>
<dbReference type="AlphaFoldDB" id="A0A6G9AJ44"/>
<keyword evidence="1" id="KW-0812">Transmembrane</keyword>
<organism evidence="2 3">
    <name type="scientific">Spirosoma aureum</name>
    <dbReference type="NCBI Taxonomy" id="2692134"/>
    <lineage>
        <taxon>Bacteria</taxon>
        <taxon>Pseudomonadati</taxon>
        <taxon>Bacteroidota</taxon>
        <taxon>Cytophagia</taxon>
        <taxon>Cytophagales</taxon>
        <taxon>Cytophagaceae</taxon>
        <taxon>Spirosoma</taxon>
    </lineage>
</organism>
<proteinExistence type="predicted"/>
<gene>
    <name evidence="2" type="ORF">G8759_07435</name>
</gene>
<dbReference type="RefSeq" id="WP_167206627.1">
    <property type="nucleotide sequence ID" value="NZ_CP050063.1"/>
</dbReference>
<evidence type="ECO:0000313" key="3">
    <source>
        <dbReference type="Proteomes" id="UP000501802"/>
    </source>
</evidence>
<feature type="transmembrane region" description="Helical" evidence="1">
    <location>
        <begin position="77"/>
        <end position="95"/>
    </location>
</feature>
<keyword evidence="1" id="KW-1133">Transmembrane helix</keyword>
<keyword evidence="3" id="KW-1185">Reference proteome</keyword>
<evidence type="ECO:0000256" key="1">
    <source>
        <dbReference type="SAM" id="Phobius"/>
    </source>
</evidence>
<dbReference type="EMBL" id="CP050063">
    <property type="protein sequence ID" value="QIP12468.1"/>
    <property type="molecule type" value="Genomic_DNA"/>
</dbReference>
<dbReference type="KEGG" id="spib:G8759_07435"/>
<accession>A0A6G9AJ44</accession>
<sequence length="238" mass="26568">MERLLTVLIASLSVAILFGLLGATLVWWLTKDSGGGSDSSIAYGYFGILAGLGLAAIGFFLTWYLTQRFLLPTYLRYIQIADGIALLALVVVWLMQASQEPVRLQYDRHWAALEVEARAAKSLLGGEPVSSVISMDYSGGQSSGNFPKPESARDEGSFVILPWATAPFQVKTWNVRVFLRGEPVLFTLGLPKYPTQSTEWSNWIPPIQYQDHVVPANVQQGLTLRYRFRLIPSNEEYY</sequence>
<protein>
    <submittedName>
        <fullName evidence="2">Uncharacterized protein</fullName>
    </submittedName>
</protein>
<name>A0A6G9AJ44_9BACT</name>
<dbReference type="Proteomes" id="UP000501802">
    <property type="component" value="Chromosome"/>
</dbReference>